<organism evidence="1 2">
    <name type="scientific">Cyphomyrmex costatus</name>
    <dbReference type="NCBI Taxonomy" id="456900"/>
    <lineage>
        <taxon>Eukaryota</taxon>
        <taxon>Metazoa</taxon>
        <taxon>Ecdysozoa</taxon>
        <taxon>Arthropoda</taxon>
        <taxon>Hexapoda</taxon>
        <taxon>Insecta</taxon>
        <taxon>Pterygota</taxon>
        <taxon>Neoptera</taxon>
        <taxon>Endopterygota</taxon>
        <taxon>Hymenoptera</taxon>
        <taxon>Apocrita</taxon>
        <taxon>Aculeata</taxon>
        <taxon>Formicoidea</taxon>
        <taxon>Formicidae</taxon>
        <taxon>Myrmicinae</taxon>
        <taxon>Cyphomyrmex</taxon>
    </lineage>
</organism>
<evidence type="ECO:0000313" key="1">
    <source>
        <dbReference type="EMBL" id="KYM93968.1"/>
    </source>
</evidence>
<evidence type="ECO:0000313" key="2">
    <source>
        <dbReference type="Proteomes" id="UP000078542"/>
    </source>
</evidence>
<dbReference type="EMBL" id="KQ978438">
    <property type="protein sequence ID" value="KYM93968.1"/>
    <property type="molecule type" value="Genomic_DNA"/>
</dbReference>
<protein>
    <submittedName>
        <fullName evidence="1">Uncharacterized protein</fullName>
    </submittedName>
</protein>
<accession>A0A151I787</accession>
<dbReference type="AlphaFoldDB" id="A0A151I787"/>
<gene>
    <name evidence="1" type="ORF">ALC62_15413</name>
</gene>
<sequence>MKSVTKIINLIKGDQKFLSHRKFRNFLEEHDAIYTDVPLYCEVRWLSAARKKHRVDYNSPSLTSFESVRAMKF</sequence>
<name>A0A151I787_9HYME</name>
<reference evidence="1 2" key="1">
    <citation type="submission" date="2016-03" db="EMBL/GenBank/DDBJ databases">
        <title>Cyphomyrmex costatus WGS genome.</title>
        <authorList>
            <person name="Nygaard S."/>
            <person name="Hu H."/>
            <person name="Boomsma J."/>
            <person name="Zhang G."/>
        </authorList>
    </citation>
    <scope>NUCLEOTIDE SEQUENCE [LARGE SCALE GENOMIC DNA]</scope>
    <source>
        <strain evidence="1">MS0001</strain>
        <tissue evidence="1">Whole body</tissue>
    </source>
</reference>
<dbReference type="STRING" id="456900.A0A151I787"/>
<proteinExistence type="predicted"/>
<dbReference type="Proteomes" id="UP000078542">
    <property type="component" value="Unassembled WGS sequence"/>
</dbReference>
<keyword evidence="2" id="KW-1185">Reference proteome</keyword>